<name>A0A3N6N1G4_NATCH</name>
<gene>
    <name evidence="2" type="ORF">EA472_05025</name>
</gene>
<proteinExistence type="predicted"/>
<dbReference type="OrthoDB" id="25239at2157"/>
<keyword evidence="3" id="KW-1185">Reference proteome</keyword>
<reference evidence="2 3" key="1">
    <citation type="submission" date="2018-10" db="EMBL/GenBank/DDBJ databases">
        <title>Natrarchaeobius chitinivorans gen. nov., sp. nov., and Natrarchaeobius haloalkaliphilus sp. nov., alkaliphilic, chitin-utilizing haloarchaea from hypersaline alkaline lakes.</title>
        <authorList>
            <person name="Sorokin D.Y."/>
            <person name="Elcheninov A.G."/>
            <person name="Kostrikina N.A."/>
            <person name="Bale N.J."/>
            <person name="Sinninghe Damste J.S."/>
            <person name="Khijniak T.V."/>
            <person name="Kublanov I.V."/>
            <person name="Toshchakov S.V."/>
        </authorList>
    </citation>
    <scope>NUCLEOTIDE SEQUENCE [LARGE SCALE GENOMIC DNA]</scope>
    <source>
        <strain evidence="2 3">AArcht7</strain>
    </source>
</reference>
<dbReference type="EMBL" id="REFZ01000002">
    <property type="protein sequence ID" value="RQH02662.1"/>
    <property type="molecule type" value="Genomic_DNA"/>
</dbReference>
<dbReference type="SUPFAM" id="SSF51735">
    <property type="entry name" value="NAD(P)-binding Rossmann-fold domains"/>
    <property type="match status" value="1"/>
</dbReference>
<protein>
    <submittedName>
        <fullName evidence="2">Gfo/Idh/MocA family oxidoreductase</fullName>
    </submittedName>
</protein>
<dbReference type="InterPro" id="IPR036291">
    <property type="entry name" value="NAD(P)-bd_dom_sf"/>
</dbReference>
<evidence type="ECO:0000313" key="3">
    <source>
        <dbReference type="Proteomes" id="UP000281431"/>
    </source>
</evidence>
<organism evidence="2 3">
    <name type="scientific">Natrarchaeobius chitinivorans</name>
    <dbReference type="NCBI Taxonomy" id="1679083"/>
    <lineage>
        <taxon>Archaea</taxon>
        <taxon>Methanobacteriati</taxon>
        <taxon>Methanobacteriota</taxon>
        <taxon>Stenosarchaea group</taxon>
        <taxon>Halobacteria</taxon>
        <taxon>Halobacteriales</taxon>
        <taxon>Natrialbaceae</taxon>
        <taxon>Natrarchaeobius</taxon>
    </lineage>
</organism>
<sequence length="370" mass="41013">MRIAIVGCGTIAQVMHIPYAAELPELEVHALVDPAVDRARTLAARNGVPHHFESTDELLTEVGTELDAAIVLTPPQAHADAVIPLLANDVDVLVEKPLAISPTDADRMVEAAAESDATAMVAYMKRYDPAYERAREEIDAIDEIDLITAYDVDPNHGRILEEVYDTVGGEVPDSFVEASTRKRRRDALEAIGAPVDEADGVDDLAADYDWHLEHICHDVNALRGLFGDVERIDHVDVFADGRYATAHLVYEGGHRCVLDSGLSNRNWFEEWIRVDAPDRAVTVEYSNPFIKNSPTEITVKQGIETLSETTHTPSYDESFKCEIRHFTRAAAGEASVETTFAEARDDVYLIADLFRVYDGVEPLREYQSSH</sequence>
<dbReference type="Proteomes" id="UP000281431">
    <property type="component" value="Unassembled WGS sequence"/>
</dbReference>
<dbReference type="Gene3D" id="3.30.360.10">
    <property type="entry name" value="Dihydrodipicolinate Reductase, domain 2"/>
    <property type="match status" value="1"/>
</dbReference>
<dbReference type="InterPro" id="IPR051450">
    <property type="entry name" value="Gfo/Idh/MocA_Oxidoreductases"/>
</dbReference>
<dbReference type="GO" id="GO:0000166">
    <property type="term" value="F:nucleotide binding"/>
    <property type="evidence" value="ECO:0007669"/>
    <property type="project" value="InterPro"/>
</dbReference>
<dbReference type="PANTHER" id="PTHR43377">
    <property type="entry name" value="BILIVERDIN REDUCTASE A"/>
    <property type="match status" value="1"/>
</dbReference>
<dbReference type="AlphaFoldDB" id="A0A3N6N1G4"/>
<evidence type="ECO:0000259" key="1">
    <source>
        <dbReference type="Pfam" id="PF01408"/>
    </source>
</evidence>
<dbReference type="Gene3D" id="3.40.50.720">
    <property type="entry name" value="NAD(P)-binding Rossmann-like Domain"/>
    <property type="match status" value="1"/>
</dbReference>
<comment type="caution">
    <text evidence="2">The sequence shown here is derived from an EMBL/GenBank/DDBJ whole genome shotgun (WGS) entry which is preliminary data.</text>
</comment>
<dbReference type="InterPro" id="IPR000683">
    <property type="entry name" value="Gfo/Idh/MocA-like_OxRdtase_N"/>
</dbReference>
<evidence type="ECO:0000313" key="2">
    <source>
        <dbReference type="EMBL" id="RQH02662.1"/>
    </source>
</evidence>
<feature type="domain" description="Gfo/Idh/MocA-like oxidoreductase N-terminal" evidence="1">
    <location>
        <begin position="1"/>
        <end position="123"/>
    </location>
</feature>
<dbReference type="PANTHER" id="PTHR43377:SF1">
    <property type="entry name" value="BILIVERDIN REDUCTASE A"/>
    <property type="match status" value="1"/>
</dbReference>
<dbReference type="Pfam" id="PF01408">
    <property type="entry name" value="GFO_IDH_MocA"/>
    <property type="match status" value="1"/>
</dbReference>
<accession>A0A3N6N1G4</accession>